<keyword evidence="1" id="KW-0732">Signal</keyword>
<accession>A0ABU5H4X2</accession>
<feature type="signal peptide" evidence="1">
    <location>
        <begin position="1"/>
        <end position="25"/>
    </location>
</feature>
<proteinExistence type="predicted"/>
<keyword evidence="3" id="KW-1185">Reference proteome</keyword>
<dbReference type="Proteomes" id="UP001291309">
    <property type="component" value="Unassembled WGS sequence"/>
</dbReference>
<protein>
    <submittedName>
        <fullName evidence="2">Uncharacterized protein</fullName>
    </submittedName>
</protein>
<dbReference type="RefSeq" id="WP_321547240.1">
    <property type="nucleotide sequence ID" value="NZ_JAXIVS010000006.1"/>
</dbReference>
<feature type="chain" id="PRO_5045097119" evidence="1">
    <location>
        <begin position="26"/>
        <end position="95"/>
    </location>
</feature>
<organism evidence="2 3">
    <name type="scientific">Hyalangium rubrum</name>
    <dbReference type="NCBI Taxonomy" id="3103134"/>
    <lineage>
        <taxon>Bacteria</taxon>
        <taxon>Pseudomonadati</taxon>
        <taxon>Myxococcota</taxon>
        <taxon>Myxococcia</taxon>
        <taxon>Myxococcales</taxon>
        <taxon>Cystobacterineae</taxon>
        <taxon>Archangiaceae</taxon>
        <taxon>Hyalangium</taxon>
    </lineage>
</organism>
<name>A0ABU5H4X2_9BACT</name>
<evidence type="ECO:0000313" key="3">
    <source>
        <dbReference type="Proteomes" id="UP001291309"/>
    </source>
</evidence>
<evidence type="ECO:0000256" key="1">
    <source>
        <dbReference type="SAM" id="SignalP"/>
    </source>
</evidence>
<sequence length="95" mass="10088">MSIHRKVLWGWALGVLLCLPQALYAAVPTPPVVEALPAVTESTRARMLALLAQGNVPGAIEMWKVHTGREVPKALRAMQNAYGAANQVAGTCIGN</sequence>
<reference evidence="2 3" key="1">
    <citation type="submission" date="2023-12" db="EMBL/GenBank/DDBJ databases">
        <title>the genome sequence of Hyalangium sp. s54d21.</title>
        <authorList>
            <person name="Zhang X."/>
        </authorList>
    </citation>
    <scope>NUCLEOTIDE SEQUENCE [LARGE SCALE GENOMIC DNA]</scope>
    <source>
        <strain evidence="3">s54d21</strain>
    </source>
</reference>
<gene>
    <name evidence="2" type="ORF">SYV04_18970</name>
</gene>
<dbReference type="EMBL" id="JAXIVS010000006">
    <property type="protein sequence ID" value="MDY7228513.1"/>
    <property type="molecule type" value="Genomic_DNA"/>
</dbReference>
<evidence type="ECO:0000313" key="2">
    <source>
        <dbReference type="EMBL" id="MDY7228513.1"/>
    </source>
</evidence>
<comment type="caution">
    <text evidence="2">The sequence shown here is derived from an EMBL/GenBank/DDBJ whole genome shotgun (WGS) entry which is preliminary data.</text>
</comment>